<evidence type="ECO:0000313" key="6">
    <source>
        <dbReference type="EMBL" id="PVU98630.1"/>
    </source>
</evidence>
<keyword evidence="3 5" id="KW-1133">Transmembrane helix</keyword>
<dbReference type="STRING" id="61424.A0A2T9Z217"/>
<name>A0A2T9Z217_9FUNG</name>
<evidence type="ECO:0000256" key="4">
    <source>
        <dbReference type="ARBA" id="ARBA00023136"/>
    </source>
</evidence>
<dbReference type="AlphaFoldDB" id="A0A2T9Z217"/>
<gene>
    <name evidence="6" type="ORF">BB559_001439</name>
</gene>
<evidence type="ECO:0000256" key="2">
    <source>
        <dbReference type="ARBA" id="ARBA00022692"/>
    </source>
</evidence>
<dbReference type="Pfam" id="PF23489">
    <property type="entry name" value="V-ATPase_su_f"/>
    <property type="match status" value="1"/>
</dbReference>
<feature type="transmembrane region" description="Helical" evidence="5">
    <location>
        <begin position="12"/>
        <end position="32"/>
    </location>
</feature>
<evidence type="ECO:0000256" key="1">
    <source>
        <dbReference type="ARBA" id="ARBA00004141"/>
    </source>
</evidence>
<dbReference type="PANTHER" id="PTHR31733">
    <property type="entry name" value="RIBONUCLEASE KAPPA"/>
    <property type="match status" value="1"/>
</dbReference>
<dbReference type="GO" id="GO:0004521">
    <property type="term" value="F:RNA endonuclease activity"/>
    <property type="evidence" value="ECO:0007669"/>
    <property type="project" value="InterPro"/>
</dbReference>
<keyword evidence="2 5" id="KW-0812">Transmembrane</keyword>
<dbReference type="GO" id="GO:0016020">
    <property type="term" value="C:membrane"/>
    <property type="evidence" value="ECO:0007669"/>
    <property type="project" value="UniProtKB-SubCell"/>
</dbReference>
<dbReference type="InterPro" id="IPR056552">
    <property type="entry name" value="Ribonucl_Kappa"/>
</dbReference>
<dbReference type="EMBL" id="MBFT01000073">
    <property type="protein sequence ID" value="PVU98630.1"/>
    <property type="molecule type" value="Genomic_DNA"/>
</dbReference>
<dbReference type="InterPro" id="IPR026770">
    <property type="entry name" value="RNase_K"/>
</dbReference>
<evidence type="ECO:0008006" key="8">
    <source>
        <dbReference type="Google" id="ProtNLM"/>
    </source>
</evidence>
<proteinExistence type="predicted"/>
<dbReference type="Proteomes" id="UP000245699">
    <property type="component" value="Unassembled WGS sequence"/>
</dbReference>
<protein>
    <recommendedName>
        <fullName evidence="8">MARVEL domain-containing protein</fullName>
    </recommendedName>
</protein>
<evidence type="ECO:0000256" key="5">
    <source>
        <dbReference type="SAM" id="Phobius"/>
    </source>
</evidence>
<organism evidence="6 7">
    <name type="scientific">Furculomyces boomerangus</name>
    <dbReference type="NCBI Taxonomy" id="61424"/>
    <lineage>
        <taxon>Eukaryota</taxon>
        <taxon>Fungi</taxon>
        <taxon>Fungi incertae sedis</taxon>
        <taxon>Zoopagomycota</taxon>
        <taxon>Kickxellomycotina</taxon>
        <taxon>Harpellomycetes</taxon>
        <taxon>Harpellales</taxon>
        <taxon>Harpellaceae</taxon>
        <taxon>Furculomyces</taxon>
    </lineage>
</organism>
<evidence type="ECO:0000256" key="3">
    <source>
        <dbReference type="ARBA" id="ARBA00022989"/>
    </source>
</evidence>
<dbReference type="OrthoDB" id="67317at2759"/>
<accession>A0A2T9Z217</accession>
<comment type="subcellular location">
    <subcellularLocation>
        <location evidence="1">Membrane</location>
        <topology evidence="1">Multi-pass membrane protein</topology>
    </subcellularLocation>
</comment>
<reference evidence="6 7" key="1">
    <citation type="journal article" date="2018" name="MBio">
        <title>Comparative Genomics Reveals the Core Gene Toolbox for the Fungus-Insect Symbiosis.</title>
        <authorList>
            <person name="Wang Y."/>
            <person name="Stata M."/>
            <person name="Wang W."/>
            <person name="Stajich J.E."/>
            <person name="White M.M."/>
            <person name="Moncalvo J.M."/>
        </authorList>
    </citation>
    <scope>NUCLEOTIDE SEQUENCE [LARGE SCALE GENOMIC DNA]</scope>
    <source>
        <strain evidence="6 7">AUS-77-4</strain>
    </source>
</reference>
<keyword evidence="7" id="KW-1185">Reference proteome</keyword>
<keyword evidence="4 5" id="KW-0472">Membrane</keyword>
<feature type="transmembrane region" description="Helical" evidence="5">
    <location>
        <begin position="52"/>
        <end position="76"/>
    </location>
</feature>
<sequence>MPGTIVSMTNAVFFQVISFFGIAFLSGMGYFFNAQVKEFTESVHDPSDPKAVGRACYTAAIIYAALFLFCGCQVAMNKRGSSRQISL</sequence>
<evidence type="ECO:0000313" key="7">
    <source>
        <dbReference type="Proteomes" id="UP000245699"/>
    </source>
</evidence>
<comment type="caution">
    <text evidence="6">The sequence shown here is derived from an EMBL/GenBank/DDBJ whole genome shotgun (WGS) entry which is preliminary data.</text>
</comment>